<keyword evidence="3" id="KW-0812">Transmembrane</keyword>
<dbReference type="AlphaFoldDB" id="A0AAE0YWR8"/>
<dbReference type="Gene3D" id="3.40.50.1820">
    <property type="entry name" value="alpha/beta hydrolase"/>
    <property type="match status" value="1"/>
</dbReference>
<dbReference type="EMBL" id="JAWDGP010005301">
    <property type="protein sequence ID" value="KAK3758091.1"/>
    <property type="molecule type" value="Genomic_DNA"/>
</dbReference>
<protein>
    <recommendedName>
        <fullName evidence="4">AB hydrolase-1 domain-containing protein</fullName>
    </recommendedName>
</protein>
<dbReference type="GO" id="GO:0004301">
    <property type="term" value="F:epoxide hydrolase activity"/>
    <property type="evidence" value="ECO:0007669"/>
    <property type="project" value="UniProtKB-ARBA"/>
</dbReference>
<dbReference type="PRINTS" id="PR00111">
    <property type="entry name" value="ABHYDROLASE"/>
</dbReference>
<comment type="similarity">
    <text evidence="2">Belongs to the AB hydrolase superfamily. Epoxide hydrolase family.</text>
</comment>
<sequence length="329" mass="38119">MDFRRSVMVIYYGVLILLDILRNVYKFGFTSVFQWKQTERPKCLEDPVLGKHGHLTIKDVRIHYVASGPIKGPLMLFLHGFPEFWFSWRHQLREFNKDHRVVAVDMRGYGDSDKPKGIDAYSMRVLISDVKEIIEALGYSTCTLVAHDWGGLVAWPFAKFYPDYVDKLIILNVVPKPVFEFVVPRSRAQQERSWYVTFFQLPWIPELRLKIMNFAALRNIFTAANITDPEIIDAYVYTFSRPGALTPPIDYYRALVRGSGGSFTYDARCNMPVLLIWGCQDNYLGEECVDGLAQLAPDVQIKLIQRANHFVAMEEPETVNRFMRDWLEG</sequence>
<keyword evidence="6" id="KW-1185">Reference proteome</keyword>
<feature type="transmembrane region" description="Helical" evidence="3">
    <location>
        <begin position="6"/>
        <end position="25"/>
    </location>
</feature>
<feature type="domain" description="AB hydrolase-1" evidence="4">
    <location>
        <begin position="73"/>
        <end position="180"/>
    </location>
</feature>
<evidence type="ECO:0000313" key="5">
    <source>
        <dbReference type="EMBL" id="KAK3758091.1"/>
    </source>
</evidence>
<reference evidence="5" key="1">
    <citation type="journal article" date="2023" name="G3 (Bethesda)">
        <title>A reference genome for the long-term kleptoplast-retaining sea slug Elysia crispata morphotype clarki.</title>
        <authorList>
            <person name="Eastman K.E."/>
            <person name="Pendleton A.L."/>
            <person name="Shaikh M.A."/>
            <person name="Suttiyut T."/>
            <person name="Ogas R."/>
            <person name="Tomko P."/>
            <person name="Gavelis G."/>
            <person name="Widhalm J.R."/>
            <person name="Wisecaver J.H."/>
        </authorList>
    </citation>
    <scope>NUCLEOTIDE SEQUENCE</scope>
    <source>
        <strain evidence="5">ECLA1</strain>
    </source>
</reference>
<evidence type="ECO:0000259" key="4">
    <source>
        <dbReference type="Pfam" id="PF00561"/>
    </source>
</evidence>
<dbReference type="PRINTS" id="PR00412">
    <property type="entry name" value="EPOXHYDRLASE"/>
</dbReference>
<evidence type="ECO:0000256" key="1">
    <source>
        <dbReference type="ARBA" id="ARBA00022801"/>
    </source>
</evidence>
<dbReference type="InterPro" id="IPR000073">
    <property type="entry name" value="AB_hydrolase_1"/>
</dbReference>
<evidence type="ECO:0000256" key="2">
    <source>
        <dbReference type="ARBA" id="ARBA00038334"/>
    </source>
</evidence>
<keyword evidence="3" id="KW-0472">Membrane</keyword>
<dbReference type="InterPro" id="IPR000639">
    <property type="entry name" value="Epox_hydrolase-like"/>
</dbReference>
<dbReference type="InterPro" id="IPR029058">
    <property type="entry name" value="AB_hydrolase_fold"/>
</dbReference>
<evidence type="ECO:0000313" key="6">
    <source>
        <dbReference type="Proteomes" id="UP001283361"/>
    </source>
</evidence>
<dbReference type="Proteomes" id="UP001283361">
    <property type="component" value="Unassembled WGS sequence"/>
</dbReference>
<organism evidence="5 6">
    <name type="scientific">Elysia crispata</name>
    <name type="common">lettuce slug</name>
    <dbReference type="NCBI Taxonomy" id="231223"/>
    <lineage>
        <taxon>Eukaryota</taxon>
        <taxon>Metazoa</taxon>
        <taxon>Spiralia</taxon>
        <taxon>Lophotrochozoa</taxon>
        <taxon>Mollusca</taxon>
        <taxon>Gastropoda</taxon>
        <taxon>Heterobranchia</taxon>
        <taxon>Euthyneura</taxon>
        <taxon>Panpulmonata</taxon>
        <taxon>Sacoglossa</taxon>
        <taxon>Placobranchoidea</taxon>
        <taxon>Plakobranchidae</taxon>
        <taxon>Elysia</taxon>
    </lineage>
</organism>
<dbReference type="PANTHER" id="PTHR43329">
    <property type="entry name" value="EPOXIDE HYDROLASE"/>
    <property type="match status" value="1"/>
</dbReference>
<dbReference type="SUPFAM" id="SSF53474">
    <property type="entry name" value="alpha/beta-Hydrolases"/>
    <property type="match status" value="1"/>
</dbReference>
<proteinExistence type="inferred from homology"/>
<accession>A0AAE0YWR8</accession>
<dbReference type="Pfam" id="PF00561">
    <property type="entry name" value="Abhydrolase_1"/>
    <property type="match status" value="1"/>
</dbReference>
<gene>
    <name evidence="5" type="ORF">RRG08_006666</name>
</gene>
<name>A0AAE0YWR8_9GAST</name>
<keyword evidence="1" id="KW-0378">Hydrolase</keyword>
<keyword evidence="3" id="KW-1133">Transmembrane helix</keyword>
<comment type="caution">
    <text evidence="5">The sequence shown here is derived from an EMBL/GenBank/DDBJ whole genome shotgun (WGS) entry which is preliminary data.</text>
</comment>
<evidence type="ECO:0000256" key="3">
    <source>
        <dbReference type="SAM" id="Phobius"/>
    </source>
</evidence>